<dbReference type="Pfam" id="PF05016">
    <property type="entry name" value="ParE_toxin"/>
    <property type="match status" value="1"/>
</dbReference>
<keyword evidence="4" id="KW-1185">Reference proteome</keyword>
<protein>
    <submittedName>
        <fullName evidence="3">Type II toxin-antitoxin system RelE/ParE family toxin</fullName>
    </submittedName>
</protein>
<dbReference type="EMBL" id="JBHRTK010000012">
    <property type="protein sequence ID" value="MFC3206511.1"/>
    <property type="molecule type" value="Genomic_DNA"/>
</dbReference>
<proteinExistence type="inferred from homology"/>
<dbReference type="InterPro" id="IPR051803">
    <property type="entry name" value="TA_system_RelE-like_toxin"/>
</dbReference>
<comment type="caution">
    <text evidence="3">The sequence shown here is derived from an EMBL/GenBank/DDBJ whole genome shotgun (WGS) entry which is preliminary data.</text>
</comment>
<sequence>MKVRWSEGADQDREDIVGYIWLDNPSAARRMDAMFDDATSRLSKFPRLGKEGGIPGTRELLPHPNYRLVYQIRDAEIIVLALVHTARQWPPAEDET</sequence>
<name>A0ABV7KDW0_9HYPH</name>
<dbReference type="PANTHER" id="PTHR33755">
    <property type="entry name" value="TOXIN PARE1-RELATED"/>
    <property type="match status" value="1"/>
</dbReference>
<dbReference type="RefSeq" id="WP_378220328.1">
    <property type="nucleotide sequence ID" value="NZ_JBHRTK010000012.1"/>
</dbReference>
<dbReference type="PANTHER" id="PTHR33755:SF6">
    <property type="entry name" value="PLASMID STABILIZATION SYSTEM PROTEIN"/>
    <property type="match status" value="1"/>
</dbReference>
<organism evidence="3 4">
    <name type="scientific">Aquamicrobium soli</name>
    <dbReference type="NCBI Taxonomy" id="1811518"/>
    <lineage>
        <taxon>Bacteria</taxon>
        <taxon>Pseudomonadati</taxon>
        <taxon>Pseudomonadota</taxon>
        <taxon>Alphaproteobacteria</taxon>
        <taxon>Hyphomicrobiales</taxon>
        <taxon>Phyllobacteriaceae</taxon>
        <taxon>Aquamicrobium</taxon>
    </lineage>
</organism>
<accession>A0ABV7KDW0</accession>
<gene>
    <name evidence="3" type="ORF">ACFOHJ_09840</name>
</gene>
<dbReference type="InterPro" id="IPR035093">
    <property type="entry name" value="RelE/ParE_toxin_dom_sf"/>
</dbReference>
<evidence type="ECO:0000313" key="3">
    <source>
        <dbReference type="EMBL" id="MFC3206511.1"/>
    </source>
</evidence>
<evidence type="ECO:0000256" key="1">
    <source>
        <dbReference type="ARBA" id="ARBA00006226"/>
    </source>
</evidence>
<dbReference type="InterPro" id="IPR007712">
    <property type="entry name" value="RelE/ParE_toxin"/>
</dbReference>
<evidence type="ECO:0000313" key="4">
    <source>
        <dbReference type="Proteomes" id="UP001595583"/>
    </source>
</evidence>
<dbReference type="Gene3D" id="3.30.2310.20">
    <property type="entry name" value="RelE-like"/>
    <property type="match status" value="1"/>
</dbReference>
<comment type="similarity">
    <text evidence="1">Belongs to the RelE toxin family.</text>
</comment>
<dbReference type="NCBIfam" id="TIGR02385">
    <property type="entry name" value="RelE_StbE"/>
    <property type="match status" value="1"/>
</dbReference>
<reference evidence="4" key="1">
    <citation type="journal article" date="2019" name="Int. J. Syst. Evol. Microbiol.">
        <title>The Global Catalogue of Microorganisms (GCM) 10K type strain sequencing project: providing services to taxonomists for standard genome sequencing and annotation.</title>
        <authorList>
            <consortium name="The Broad Institute Genomics Platform"/>
            <consortium name="The Broad Institute Genome Sequencing Center for Infectious Disease"/>
            <person name="Wu L."/>
            <person name="Ma J."/>
        </authorList>
    </citation>
    <scope>NUCLEOTIDE SEQUENCE [LARGE SCALE GENOMIC DNA]</scope>
    <source>
        <strain evidence="4">KCTC 52165</strain>
    </source>
</reference>
<dbReference type="Proteomes" id="UP001595583">
    <property type="component" value="Unassembled WGS sequence"/>
</dbReference>
<keyword evidence="2" id="KW-1277">Toxin-antitoxin system</keyword>
<evidence type="ECO:0000256" key="2">
    <source>
        <dbReference type="ARBA" id="ARBA00022649"/>
    </source>
</evidence>